<dbReference type="STRING" id="1642818.AWE51_07570"/>
<comment type="caution">
    <text evidence="2">The sequence shown here is derived from an EMBL/GenBank/DDBJ whole genome shotgun (WGS) entry which is preliminary data.</text>
</comment>
<dbReference type="AlphaFoldDB" id="A0A163ATX6"/>
<feature type="chain" id="PRO_5007841774" description="DUF4168 domain-containing protein" evidence="1">
    <location>
        <begin position="21"/>
        <end position="113"/>
    </location>
</feature>
<dbReference type="Proteomes" id="UP000076715">
    <property type="component" value="Unassembled WGS sequence"/>
</dbReference>
<dbReference type="OrthoDB" id="1164954at2"/>
<accession>A0A163ATX6</accession>
<keyword evidence="3" id="KW-1185">Reference proteome</keyword>
<proteinExistence type="predicted"/>
<organism evidence="2 3">
    <name type="scientific">Aquimarina aggregata</name>
    <dbReference type="NCBI Taxonomy" id="1642818"/>
    <lineage>
        <taxon>Bacteria</taxon>
        <taxon>Pseudomonadati</taxon>
        <taxon>Bacteroidota</taxon>
        <taxon>Flavobacteriia</taxon>
        <taxon>Flavobacteriales</taxon>
        <taxon>Flavobacteriaceae</taxon>
        <taxon>Aquimarina</taxon>
    </lineage>
</organism>
<dbReference type="EMBL" id="LQRT01000013">
    <property type="protein sequence ID" value="KZS40801.1"/>
    <property type="molecule type" value="Genomic_DNA"/>
</dbReference>
<protein>
    <recommendedName>
        <fullName evidence="4">DUF4168 domain-containing protein</fullName>
    </recommendedName>
</protein>
<feature type="signal peptide" evidence="1">
    <location>
        <begin position="1"/>
        <end position="20"/>
    </location>
</feature>
<dbReference type="RefSeq" id="WP_066314568.1">
    <property type="nucleotide sequence ID" value="NZ_CANLSS010000008.1"/>
</dbReference>
<evidence type="ECO:0000313" key="2">
    <source>
        <dbReference type="EMBL" id="KZS40801.1"/>
    </source>
</evidence>
<sequence length="113" mass="13399">MKTSLTIVFFVICLGSFAQTQIEPKEKKMLQKLAVQKTIELQKELNLTLYTSRILEKTIYQYSVKANEVIQSNLSEKEKSKNLSNLVYFQNQEFKKVLTVQQFYQYLELKNKY</sequence>
<keyword evidence="1" id="KW-0732">Signal</keyword>
<reference evidence="2 3" key="1">
    <citation type="submission" date="2016-01" db="EMBL/GenBank/DDBJ databases">
        <title>The draft genome sequence of Aquimarina sp. RZW4-3-2.</title>
        <authorList>
            <person name="Wang Y."/>
        </authorList>
    </citation>
    <scope>NUCLEOTIDE SEQUENCE [LARGE SCALE GENOMIC DNA]</scope>
    <source>
        <strain evidence="2 3">RZW4-3-2</strain>
    </source>
</reference>
<evidence type="ECO:0008006" key="4">
    <source>
        <dbReference type="Google" id="ProtNLM"/>
    </source>
</evidence>
<name>A0A163ATX6_9FLAO</name>
<evidence type="ECO:0000256" key="1">
    <source>
        <dbReference type="SAM" id="SignalP"/>
    </source>
</evidence>
<evidence type="ECO:0000313" key="3">
    <source>
        <dbReference type="Proteomes" id="UP000076715"/>
    </source>
</evidence>
<gene>
    <name evidence="2" type="ORF">AWE51_07570</name>
</gene>